<dbReference type="Proteomes" id="UP000030671">
    <property type="component" value="Unassembled WGS sequence"/>
</dbReference>
<dbReference type="HOGENOM" id="CLU_085148_0_0_1"/>
<keyword evidence="1" id="KW-1133">Transmembrane helix</keyword>
<evidence type="ECO:0000256" key="1">
    <source>
        <dbReference type="SAM" id="Phobius"/>
    </source>
</evidence>
<gene>
    <name evidence="2" type="ORF">HETIRDRAFT_413902</name>
</gene>
<feature type="transmembrane region" description="Helical" evidence="1">
    <location>
        <begin position="66"/>
        <end position="85"/>
    </location>
</feature>
<dbReference type="GeneID" id="20673144"/>
<keyword evidence="1" id="KW-0812">Transmembrane</keyword>
<accession>W4KR91</accession>
<dbReference type="STRING" id="747525.W4KR91"/>
<dbReference type="OrthoDB" id="2504001at2759"/>
<protein>
    <submittedName>
        <fullName evidence="2">Uncharacterized protein</fullName>
    </submittedName>
</protein>
<dbReference type="KEGG" id="hir:HETIRDRAFT_413902"/>
<dbReference type="InParanoid" id="W4KR91"/>
<reference evidence="2 3" key="1">
    <citation type="journal article" date="2012" name="New Phytol.">
        <title>Insight into trade-off between wood decay and parasitism from the genome of a fungal forest pathogen.</title>
        <authorList>
            <person name="Olson A."/>
            <person name="Aerts A."/>
            <person name="Asiegbu F."/>
            <person name="Belbahri L."/>
            <person name="Bouzid O."/>
            <person name="Broberg A."/>
            <person name="Canback B."/>
            <person name="Coutinho P.M."/>
            <person name="Cullen D."/>
            <person name="Dalman K."/>
            <person name="Deflorio G."/>
            <person name="van Diepen L.T."/>
            <person name="Dunand C."/>
            <person name="Duplessis S."/>
            <person name="Durling M."/>
            <person name="Gonthier P."/>
            <person name="Grimwood J."/>
            <person name="Fossdal C.G."/>
            <person name="Hansson D."/>
            <person name="Henrissat B."/>
            <person name="Hietala A."/>
            <person name="Himmelstrand K."/>
            <person name="Hoffmeister D."/>
            <person name="Hogberg N."/>
            <person name="James T.Y."/>
            <person name="Karlsson M."/>
            <person name="Kohler A."/>
            <person name="Kues U."/>
            <person name="Lee Y.H."/>
            <person name="Lin Y.C."/>
            <person name="Lind M."/>
            <person name="Lindquist E."/>
            <person name="Lombard V."/>
            <person name="Lucas S."/>
            <person name="Lunden K."/>
            <person name="Morin E."/>
            <person name="Murat C."/>
            <person name="Park J."/>
            <person name="Raffaello T."/>
            <person name="Rouze P."/>
            <person name="Salamov A."/>
            <person name="Schmutz J."/>
            <person name="Solheim H."/>
            <person name="Stahlberg J."/>
            <person name="Velez H."/>
            <person name="de Vries R.P."/>
            <person name="Wiebenga A."/>
            <person name="Woodward S."/>
            <person name="Yakovlev I."/>
            <person name="Garbelotto M."/>
            <person name="Martin F."/>
            <person name="Grigoriev I.V."/>
            <person name="Stenlid J."/>
        </authorList>
    </citation>
    <scope>NUCLEOTIDE SEQUENCE [LARGE SCALE GENOMIC DNA]</scope>
    <source>
        <strain evidence="2 3">TC 32-1</strain>
    </source>
</reference>
<dbReference type="RefSeq" id="XP_009541476.1">
    <property type="nucleotide sequence ID" value="XM_009543181.1"/>
</dbReference>
<organism evidence="2 3">
    <name type="scientific">Heterobasidion irregulare (strain TC 32-1)</name>
    <dbReference type="NCBI Taxonomy" id="747525"/>
    <lineage>
        <taxon>Eukaryota</taxon>
        <taxon>Fungi</taxon>
        <taxon>Dikarya</taxon>
        <taxon>Basidiomycota</taxon>
        <taxon>Agaricomycotina</taxon>
        <taxon>Agaricomycetes</taxon>
        <taxon>Russulales</taxon>
        <taxon>Bondarzewiaceae</taxon>
        <taxon>Heterobasidion</taxon>
        <taxon>Heterobasidion annosum species complex</taxon>
    </lineage>
</organism>
<dbReference type="eggNOG" id="ENOG502SF4F">
    <property type="taxonomic scope" value="Eukaryota"/>
</dbReference>
<feature type="transmembrane region" description="Helical" evidence="1">
    <location>
        <begin position="106"/>
        <end position="128"/>
    </location>
</feature>
<evidence type="ECO:0000313" key="3">
    <source>
        <dbReference type="Proteomes" id="UP000030671"/>
    </source>
</evidence>
<keyword evidence="3" id="KW-1185">Reference proteome</keyword>
<dbReference type="AlphaFoldDB" id="W4KR91"/>
<dbReference type="EMBL" id="KI925454">
    <property type="protein sequence ID" value="ETW87591.1"/>
    <property type="molecule type" value="Genomic_DNA"/>
</dbReference>
<proteinExistence type="predicted"/>
<evidence type="ECO:0000313" key="2">
    <source>
        <dbReference type="EMBL" id="ETW87591.1"/>
    </source>
</evidence>
<sequence length="240" mass="27063">MASMYTTSQPQRTPSDILLYLSRKQPPPVLPYELHGHVSPDAWATRIPNLTNLASRYSYPVFEGCWMLAAFFASIVVPTAVYPVIFRAMSKDHRRPGDREGPFFQARAISFAVFIGIMLFFYIPLFIWKYNGQSRANALVKRWADDDLRMKGPSAFIPKWTVSMPGVFTMSTKLKVSLPPNQMATNFHPAAYLPSWINGPVDSQAAPAYNPYQNSGPGMPPSLGEVPLYSEKYRFDDVKV</sequence>
<keyword evidence="1" id="KW-0472">Membrane</keyword>
<name>W4KR91_HETIT</name>